<proteinExistence type="predicted"/>
<reference evidence="1 2" key="1">
    <citation type="journal article" date="2021" name="Genome Biol.">
        <title>AFLAP: assembly-free linkage analysis pipeline using k-mers from genome sequencing data.</title>
        <authorList>
            <person name="Fletcher K."/>
            <person name="Zhang L."/>
            <person name="Gil J."/>
            <person name="Han R."/>
            <person name="Cavanaugh K."/>
            <person name="Michelmore R."/>
        </authorList>
    </citation>
    <scope>NUCLEOTIDE SEQUENCE [LARGE SCALE GENOMIC DNA]</scope>
    <source>
        <strain evidence="1 2">SF5</strain>
    </source>
</reference>
<name>A0A976IBX1_BRELC</name>
<comment type="caution">
    <text evidence="1">The sequence shown here is derived from an EMBL/GenBank/DDBJ whole genome shotgun (WGS) entry which is preliminary data.</text>
</comment>
<accession>A0A976IBX1</accession>
<organism evidence="1 2">
    <name type="scientific">Bremia lactucae</name>
    <name type="common">Lettuce downy mildew</name>
    <dbReference type="NCBI Taxonomy" id="4779"/>
    <lineage>
        <taxon>Eukaryota</taxon>
        <taxon>Sar</taxon>
        <taxon>Stramenopiles</taxon>
        <taxon>Oomycota</taxon>
        <taxon>Peronosporomycetes</taxon>
        <taxon>Peronosporales</taxon>
        <taxon>Peronosporaceae</taxon>
        <taxon>Bremia</taxon>
    </lineage>
</organism>
<dbReference type="GeneID" id="94345478"/>
<evidence type="ECO:0000313" key="2">
    <source>
        <dbReference type="Proteomes" id="UP000294530"/>
    </source>
</evidence>
<dbReference type="KEGG" id="blac:94345478"/>
<dbReference type="OrthoDB" id="10497851at2759"/>
<dbReference type="EMBL" id="SHOA02000018">
    <property type="protein sequence ID" value="TDH66137.1"/>
    <property type="molecule type" value="Genomic_DNA"/>
</dbReference>
<keyword evidence="2" id="KW-1185">Reference proteome</keyword>
<dbReference type="Proteomes" id="UP000294530">
    <property type="component" value="Unassembled WGS sequence"/>
</dbReference>
<evidence type="ECO:0000313" key="1">
    <source>
        <dbReference type="EMBL" id="TDH66137.1"/>
    </source>
</evidence>
<sequence length="91" mass="10203">MRAGDVRNVIGMLSADTEGIVLEPIFEVCQDRKNESVKREFKLPQRRPIGSHHKSISGVRPTVNRGQVMEHTIEAAIIKSREPNPLKCPAM</sequence>
<dbReference type="AlphaFoldDB" id="A0A976IBX1"/>
<protein>
    <submittedName>
        <fullName evidence="1">Uncharacterized protein</fullName>
    </submittedName>
</protein>
<dbReference type="RefSeq" id="XP_067815636.1">
    <property type="nucleotide sequence ID" value="XM_067959807.1"/>
</dbReference>
<gene>
    <name evidence="1" type="ORF">CCR75_001706</name>
</gene>